<reference evidence="1 2" key="1">
    <citation type="submission" date="2018-11" db="EMBL/GenBank/DDBJ databases">
        <title>Flavobacterium sp. nov., YIM 102600 draft genome.</title>
        <authorList>
            <person name="Li G."/>
            <person name="Jiang Y."/>
        </authorList>
    </citation>
    <scope>NUCLEOTIDE SEQUENCE [LARGE SCALE GENOMIC DNA]</scope>
    <source>
        <strain evidence="1 2">YIM 102600</strain>
    </source>
</reference>
<name>A0A3P3WHK9_9FLAO</name>
<dbReference type="Proteomes" id="UP000271937">
    <property type="component" value="Unassembled WGS sequence"/>
</dbReference>
<dbReference type="Pfam" id="PF06293">
    <property type="entry name" value="Kdo"/>
    <property type="match status" value="1"/>
</dbReference>
<gene>
    <name evidence="1" type="ORF">EG849_07195</name>
</gene>
<proteinExistence type="predicted"/>
<comment type="caution">
    <text evidence="1">The sequence shown here is derived from an EMBL/GenBank/DDBJ whole genome shotgun (WGS) entry which is preliminary data.</text>
</comment>
<dbReference type="OrthoDB" id="9773772at2"/>
<keyword evidence="2" id="KW-1185">Reference proteome</keyword>
<accession>A0A3P3WHK9</accession>
<sequence>MHEVYHQNFLKQKDAIKDCIANFEANGIEFVNGKRNKIKLFELDGITANIKSFKIPNIINKVAYTFFRHSKARRSYEFATLLIEKGIGTPQPIAYFENFKGVLYDSYYVSEQLNADLTFRELTTDLNYPDHNKILRQFIQFSYNLHENGIEFLDHTPGNTLIKKRADGEYDFFLVDLNRMQFHKSMTLEQRIKNLSKLTPNRDLVEVMSDEYAKLYGKSYEEVLKMMITETEAFRDRFYRKKRIKKQLKFWK</sequence>
<dbReference type="SUPFAM" id="SSF56112">
    <property type="entry name" value="Protein kinase-like (PK-like)"/>
    <property type="match status" value="1"/>
</dbReference>
<evidence type="ECO:0000313" key="1">
    <source>
        <dbReference type="EMBL" id="RRJ92193.1"/>
    </source>
</evidence>
<dbReference type="RefSeq" id="WP_125012397.1">
    <property type="nucleotide sequence ID" value="NZ_RQVR01000006.1"/>
</dbReference>
<dbReference type="InterPro" id="IPR011009">
    <property type="entry name" value="Kinase-like_dom_sf"/>
</dbReference>
<organism evidence="1 2">
    <name type="scientific">Flavobacterium macacae</name>
    <dbReference type="NCBI Taxonomy" id="2488993"/>
    <lineage>
        <taxon>Bacteria</taxon>
        <taxon>Pseudomonadati</taxon>
        <taxon>Bacteroidota</taxon>
        <taxon>Flavobacteriia</taxon>
        <taxon>Flavobacteriales</taxon>
        <taxon>Flavobacteriaceae</taxon>
        <taxon>Flavobacterium</taxon>
    </lineage>
</organism>
<evidence type="ECO:0000313" key="2">
    <source>
        <dbReference type="Proteomes" id="UP000271937"/>
    </source>
</evidence>
<protein>
    <submittedName>
        <fullName evidence="1">Kdo domain containing protein</fullName>
    </submittedName>
</protein>
<dbReference type="AlphaFoldDB" id="A0A3P3WHK9"/>
<dbReference type="EMBL" id="RQVR01000006">
    <property type="protein sequence ID" value="RRJ92193.1"/>
    <property type="molecule type" value="Genomic_DNA"/>
</dbReference>